<dbReference type="Pfam" id="PF02023">
    <property type="entry name" value="SCAN"/>
    <property type="match status" value="1"/>
</dbReference>
<dbReference type="Ensembl" id="ENSOCUT00000042170.1">
    <property type="protein sequence ID" value="ENSOCUP00000030839.1"/>
    <property type="gene ID" value="ENSOCUG00000035363.1"/>
</dbReference>
<feature type="domain" description="SCAN box" evidence="9">
    <location>
        <begin position="49"/>
        <end position="122"/>
    </location>
</feature>
<reference evidence="10 11" key="1">
    <citation type="journal article" date="2011" name="Nature">
        <title>A high-resolution map of human evolutionary constraint using 29 mammals.</title>
        <authorList>
            <person name="Lindblad-Toh K."/>
            <person name="Garber M."/>
            <person name="Zuk O."/>
            <person name="Lin M.F."/>
            <person name="Parker B.J."/>
            <person name="Washietl S."/>
            <person name="Kheradpour P."/>
            <person name="Ernst J."/>
            <person name="Jordan G."/>
            <person name="Mauceli E."/>
            <person name="Ward L.D."/>
            <person name="Lowe C.B."/>
            <person name="Holloway A.K."/>
            <person name="Clamp M."/>
            <person name="Gnerre S."/>
            <person name="Alfoldi J."/>
            <person name="Beal K."/>
            <person name="Chang J."/>
            <person name="Clawson H."/>
            <person name="Cuff J."/>
            <person name="Di Palma F."/>
            <person name="Fitzgerald S."/>
            <person name="Flicek P."/>
            <person name="Guttman M."/>
            <person name="Hubisz M.J."/>
            <person name="Jaffe D.B."/>
            <person name="Jungreis I."/>
            <person name="Kent W.J."/>
            <person name="Kostka D."/>
            <person name="Lara M."/>
            <person name="Martins A.L."/>
            <person name="Massingham T."/>
            <person name="Moltke I."/>
            <person name="Raney B.J."/>
            <person name="Rasmussen M.D."/>
            <person name="Robinson J."/>
            <person name="Stark A."/>
            <person name="Vilella A.J."/>
            <person name="Wen J."/>
            <person name="Xie X."/>
            <person name="Zody M.C."/>
            <person name="Baldwin J."/>
            <person name="Bloom T."/>
            <person name="Chin C.W."/>
            <person name="Heiman D."/>
            <person name="Nicol R."/>
            <person name="Nusbaum C."/>
            <person name="Young S."/>
            <person name="Wilkinson J."/>
            <person name="Worley K.C."/>
            <person name="Kovar C.L."/>
            <person name="Muzny D.M."/>
            <person name="Gibbs R.A."/>
            <person name="Cree A."/>
            <person name="Dihn H.H."/>
            <person name="Fowler G."/>
            <person name="Jhangiani S."/>
            <person name="Joshi V."/>
            <person name="Lee S."/>
            <person name="Lewis L.R."/>
            <person name="Nazareth L.V."/>
            <person name="Okwuonu G."/>
            <person name="Santibanez J."/>
            <person name="Warren W.C."/>
            <person name="Mardis E.R."/>
            <person name="Weinstock G.M."/>
            <person name="Wilson R.K."/>
            <person name="Delehaunty K."/>
            <person name="Dooling D."/>
            <person name="Fronik C."/>
            <person name="Fulton L."/>
            <person name="Fulton B."/>
            <person name="Graves T."/>
            <person name="Minx P."/>
            <person name="Sodergren E."/>
            <person name="Birney E."/>
            <person name="Margulies E.H."/>
            <person name="Herrero J."/>
            <person name="Green E.D."/>
            <person name="Haussler D."/>
            <person name="Siepel A."/>
            <person name="Goldman N."/>
            <person name="Pollard K.S."/>
            <person name="Pedersen J.S."/>
            <person name="Lander E.S."/>
            <person name="Kellis M."/>
        </authorList>
    </citation>
    <scope>NUCLEOTIDE SEQUENCE [LARGE SCALE GENOMIC DNA]</scope>
    <source>
        <strain evidence="10 11">Thorbecke inbred</strain>
    </source>
</reference>
<feature type="transmembrane region" description="Helical" evidence="8">
    <location>
        <begin position="255"/>
        <end position="274"/>
    </location>
</feature>
<dbReference type="GO" id="GO:0008270">
    <property type="term" value="F:zinc ion binding"/>
    <property type="evidence" value="ECO:0007669"/>
    <property type="project" value="UniProtKB-KW"/>
</dbReference>
<organism evidence="10 11">
    <name type="scientific">Oryctolagus cuniculus</name>
    <name type="common">Rabbit</name>
    <dbReference type="NCBI Taxonomy" id="9986"/>
    <lineage>
        <taxon>Eukaryota</taxon>
        <taxon>Metazoa</taxon>
        <taxon>Chordata</taxon>
        <taxon>Craniata</taxon>
        <taxon>Vertebrata</taxon>
        <taxon>Euteleostomi</taxon>
        <taxon>Mammalia</taxon>
        <taxon>Eutheria</taxon>
        <taxon>Euarchontoglires</taxon>
        <taxon>Glires</taxon>
        <taxon>Lagomorpha</taxon>
        <taxon>Leporidae</taxon>
        <taxon>Oryctolagus</taxon>
    </lineage>
</organism>
<name>A0A5F9CBI0_RABIT</name>
<evidence type="ECO:0000256" key="2">
    <source>
        <dbReference type="ARBA" id="ARBA00022737"/>
    </source>
</evidence>
<keyword evidence="1" id="KW-0479">Metal-binding</keyword>
<dbReference type="AlphaFoldDB" id="A0A5F9CBI0"/>
<evidence type="ECO:0000256" key="7">
    <source>
        <dbReference type="SAM" id="MobiDB-lite"/>
    </source>
</evidence>
<keyword evidence="11" id="KW-1185">Reference proteome</keyword>
<dbReference type="InterPro" id="IPR003309">
    <property type="entry name" value="SCAN_dom"/>
</dbReference>
<dbReference type="PANTHER" id="PTHR45935:SF28">
    <property type="entry name" value="SCAN DOMAIN-CONTAINING PROTEIN 3"/>
    <property type="match status" value="1"/>
</dbReference>
<keyword evidence="3" id="KW-0863">Zinc-finger</keyword>
<dbReference type="SUPFAM" id="SSF47353">
    <property type="entry name" value="Retrovirus capsid dimerization domain-like"/>
    <property type="match status" value="1"/>
</dbReference>
<dbReference type="Proteomes" id="UP000001811">
    <property type="component" value="Chromosome 9"/>
</dbReference>
<evidence type="ECO:0000256" key="4">
    <source>
        <dbReference type="ARBA" id="ARBA00022833"/>
    </source>
</evidence>
<evidence type="ECO:0000259" key="9">
    <source>
        <dbReference type="PROSITE" id="PS50804"/>
    </source>
</evidence>
<dbReference type="InterPro" id="IPR050916">
    <property type="entry name" value="SCAN-C2H2_zinc_finger"/>
</dbReference>
<evidence type="ECO:0000313" key="11">
    <source>
        <dbReference type="Proteomes" id="UP000001811"/>
    </source>
</evidence>
<dbReference type="CDD" id="cd07936">
    <property type="entry name" value="SCAN"/>
    <property type="match status" value="1"/>
</dbReference>
<dbReference type="Bgee" id="ENSOCUG00000035363">
    <property type="expression patterns" value="Expressed in adult mammalian kidney and 7 other cell types or tissues"/>
</dbReference>
<dbReference type="PANTHER" id="PTHR45935">
    <property type="entry name" value="PROTEIN ZBED8-RELATED"/>
    <property type="match status" value="1"/>
</dbReference>
<reference evidence="10" key="3">
    <citation type="submission" date="2025-09" db="UniProtKB">
        <authorList>
            <consortium name="Ensembl"/>
        </authorList>
    </citation>
    <scope>IDENTIFICATION</scope>
    <source>
        <strain evidence="10">Thorbecke</strain>
    </source>
</reference>
<keyword evidence="8" id="KW-0472">Membrane</keyword>
<dbReference type="InterPro" id="IPR038269">
    <property type="entry name" value="SCAN_sf"/>
</dbReference>
<dbReference type="SMART" id="SM00431">
    <property type="entry name" value="SCAN"/>
    <property type="match status" value="1"/>
</dbReference>
<keyword evidence="2" id="KW-0677">Repeat</keyword>
<accession>A0A5F9CBI0</accession>
<evidence type="ECO:0000256" key="8">
    <source>
        <dbReference type="SAM" id="Phobius"/>
    </source>
</evidence>
<evidence type="ECO:0000256" key="5">
    <source>
        <dbReference type="ARBA" id="ARBA00023242"/>
    </source>
</evidence>
<feature type="region of interest" description="Disordered" evidence="7">
    <location>
        <begin position="153"/>
        <end position="178"/>
    </location>
</feature>
<evidence type="ECO:0000256" key="3">
    <source>
        <dbReference type="ARBA" id="ARBA00022771"/>
    </source>
</evidence>
<evidence type="ECO:0000256" key="6">
    <source>
        <dbReference type="PROSITE-ProRule" id="PRU00187"/>
    </source>
</evidence>
<comment type="subcellular location">
    <subcellularLocation>
        <location evidence="6">Nucleus</location>
    </subcellularLocation>
</comment>
<dbReference type="PROSITE" id="PS50804">
    <property type="entry name" value="SCAN_BOX"/>
    <property type="match status" value="1"/>
</dbReference>
<proteinExistence type="predicted"/>
<keyword evidence="4" id="KW-0862">Zinc</keyword>
<reference evidence="10" key="2">
    <citation type="submission" date="2025-08" db="UniProtKB">
        <authorList>
            <consortium name="Ensembl"/>
        </authorList>
    </citation>
    <scope>IDENTIFICATION</scope>
    <source>
        <strain evidence="10">Thorbecke</strain>
    </source>
</reference>
<dbReference type="GO" id="GO:0005634">
    <property type="term" value="C:nucleus"/>
    <property type="evidence" value="ECO:0007669"/>
    <property type="project" value="UniProtKB-SubCell"/>
</dbReference>
<keyword evidence="8" id="KW-0812">Transmembrane</keyword>
<evidence type="ECO:0000313" key="10">
    <source>
        <dbReference type="Ensembl" id="ENSOCUP00000030839.1"/>
    </source>
</evidence>
<keyword evidence="5 6" id="KW-0539">Nucleus</keyword>
<keyword evidence="8" id="KW-1133">Transmembrane helix</keyword>
<evidence type="ECO:0000256" key="1">
    <source>
        <dbReference type="ARBA" id="ARBA00022723"/>
    </source>
</evidence>
<dbReference type="Gene3D" id="1.10.4020.10">
    <property type="entry name" value="DNA breaking-rejoining enzymes"/>
    <property type="match status" value="1"/>
</dbReference>
<protein>
    <recommendedName>
        <fullName evidence="9">SCAN box domain-containing protein</fullName>
    </recommendedName>
</protein>
<dbReference type="FunFam" id="1.10.4020.10:FF:000001">
    <property type="entry name" value="zinc finger protein 263 isoform X1"/>
    <property type="match status" value="1"/>
</dbReference>
<dbReference type="EMBL" id="AAGW02056296">
    <property type="status" value="NOT_ANNOTATED_CDS"/>
    <property type="molecule type" value="Genomic_DNA"/>
</dbReference>
<sequence length="281" mass="30891">VTTSGRGTLGLSPWSTVFQKQEEHLTVKQEPGSQTQEQGCSLQKNHPPLGYHEMSGPQEALSLLRELCHWWLRPEVHTKARMLELLVLEQFLSILPGELQTWVWLHRPESGEAVAVVEDFHRHFSGPGEVSAPIQDQEVEVEEMTALGTAEESHISPCSGGLSSGAHLQPHDPGAHHHPTTIGTWYSSPEPLLPQAGNSGDQAACVALFSQDLSVDSSQENWRGPALSQRAPHQNMKPENRHDTALLCNGSLSQLPGVCTVCIFFAVFVFELFIMKISKCG</sequence>
<dbReference type="GeneTree" id="ENSGT00940000164428"/>